<organism evidence="1 2">
    <name type="scientific">Nemania bipapillata</name>
    <dbReference type="NCBI Taxonomy" id="110536"/>
    <lineage>
        <taxon>Eukaryota</taxon>
        <taxon>Fungi</taxon>
        <taxon>Dikarya</taxon>
        <taxon>Ascomycota</taxon>
        <taxon>Pezizomycotina</taxon>
        <taxon>Sordariomycetes</taxon>
        <taxon>Xylariomycetidae</taxon>
        <taxon>Xylariales</taxon>
        <taxon>Xylariaceae</taxon>
        <taxon>Nemania</taxon>
    </lineage>
</organism>
<gene>
    <name evidence="1" type="ORF">ONZ43_g2763</name>
</gene>
<accession>A0ACC2IZH3</accession>
<dbReference type="EMBL" id="JAPESX010000595">
    <property type="protein sequence ID" value="KAJ8120557.1"/>
    <property type="molecule type" value="Genomic_DNA"/>
</dbReference>
<dbReference type="Proteomes" id="UP001153334">
    <property type="component" value="Unassembled WGS sequence"/>
</dbReference>
<evidence type="ECO:0000313" key="1">
    <source>
        <dbReference type="EMBL" id="KAJ8120557.1"/>
    </source>
</evidence>
<comment type="caution">
    <text evidence="1">The sequence shown here is derived from an EMBL/GenBank/DDBJ whole genome shotgun (WGS) entry which is preliminary data.</text>
</comment>
<reference evidence="1" key="1">
    <citation type="submission" date="2022-11" db="EMBL/GenBank/DDBJ databases">
        <title>Genome Sequence of Nemania bipapillata.</title>
        <authorList>
            <person name="Buettner E."/>
        </authorList>
    </citation>
    <scope>NUCLEOTIDE SEQUENCE</scope>
    <source>
        <strain evidence="1">CP14</strain>
    </source>
</reference>
<keyword evidence="2" id="KW-1185">Reference proteome</keyword>
<name>A0ACC2IZH3_9PEZI</name>
<sequence length="127" mass="15043">MEDRKEWFDKIIILNNEEQDMVTQWQILFYEDLYAHTHQKNPDFRKLVDAMGVQHRRLIKPEDTQDCIKRLIESEGPALLEFMTDKKAPVLPMVPASAGLHEFLVWDGEKDKKRRELIRSRTKGLHG</sequence>
<protein>
    <submittedName>
        <fullName evidence="1">Uncharacterized protein</fullName>
    </submittedName>
</protein>
<proteinExistence type="predicted"/>
<evidence type="ECO:0000313" key="2">
    <source>
        <dbReference type="Proteomes" id="UP001153334"/>
    </source>
</evidence>